<protein>
    <submittedName>
        <fullName evidence="1">Uncharacterized protein</fullName>
    </submittedName>
</protein>
<keyword evidence="2" id="KW-1185">Reference proteome</keyword>
<dbReference type="PANTHER" id="PTHR22619">
    <property type="entry name" value="ZINC FINGER SWIM DOMAIN CONTAINING PROTEIN 4, 5, 6"/>
    <property type="match status" value="1"/>
</dbReference>
<dbReference type="PANTHER" id="PTHR22619:SF0">
    <property type="entry name" value="ZINC FINGER SWIM DOMAIN-CONTAINING PROTEIN 6-LIKE PROTEIN"/>
    <property type="match status" value="1"/>
</dbReference>
<dbReference type="EMBL" id="JAODUP010000028">
    <property type="protein sequence ID" value="KAK2167387.1"/>
    <property type="molecule type" value="Genomic_DNA"/>
</dbReference>
<reference evidence="1" key="1">
    <citation type="journal article" date="2023" name="Mol. Biol. Evol.">
        <title>Third-Generation Sequencing Reveals the Adaptive Role of the Epigenome in Three Deep-Sea Polychaetes.</title>
        <authorList>
            <person name="Perez M."/>
            <person name="Aroh O."/>
            <person name="Sun Y."/>
            <person name="Lan Y."/>
            <person name="Juniper S.K."/>
            <person name="Young C.R."/>
            <person name="Angers B."/>
            <person name="Qian P.Y."/>
        </authorList>
    </citation>
    <scope>NUCLEOTIDE SEQUENCE</scope>
    <source>
        <strain evidence="1">P08H-3</strain>
    </source>
</reference>
<gene>
    <name evidence="1" type="ORF">LSH36_28g02063</name>
</gene>
<evidence type="ECO:0000313" key="1">
    <source>
        <dbReference type="EMBL" id="KAK2167387.1"/>
    </source>
</evidence>
<sequence length="170" mass="18821">MYNPDTLLEICAKIVAENITFQTIEERFVRIPEPVQSRIVYWSFPRNERDICMYSSLSTSQNEEDENEKLPFQQGVKLLEQGAIGDALQIDASMLLLLLSVGDMWSPRASFRTMATMSAVVPESKKCTSSIMVGGGTMSDLSVFPGESSSCGVLAASYELLLQQFSADDE</sequence>
<proteinExistence type="predicted"/>
<evidence type="ECO:0000313" key="2">
    <source>
        <dbReference type="Proteomes" id="UP001208570"/>
    </source>
</evidence>
<dbReference type="GO" id="GO:0031462">
    <property type="term" value="C:Cul2-RING ubiquitin ligase complex"/>
    <property type="evidence" value="ECO:0007669"/>
    <property type="project" value="TreeGrafter"/>
</dbReference>
<name>A0AAD9KA67_9ANNE</name>
<dbReference type="Proteomes" id="UP001208570">
    <property type="component" value="Unassembled WGS sequence"/>
</dbReference>
<dbReference type="AlphaFoldDB" id="A0AAD9KA67"/>
<accession>A0AAD9KA67</accession>
<comment type="caution">
    <text evidence="1">The sequence shown here is derived from an EMBL/GenBank/DDBJ whole genome shotgun (WGS) entry which is preliminary data.</text>
</comment>
<organism evidence="1 2">
    <name type="scientific">Paralvinella palmiformis</name>
    <dbReference type="NCBI Taxonomy" id="53620"/>
    <lineage>
        <taxon>Eukaryota</taxon>
        <taxon>Metazoa</taxon>
        <taxon>Spiralia</taxon>
        <taxon>Lophotrochozoa</taxon>
        <taxon>Annelida</taxon>
        <taxon>Polychaeta</taxon>
        <taxon>Sedentaria</taxon>
        <taxon>Canalipalpata</taxon>
        <taxon>Terebellida</taxon>
        <taxon>Terebelliformia</taxon>
        <taxon>Alvinellidae</taxon>
        <taxon>Paralvinella</taxon>
    </lineage>
</organism>